<comment type="caution">
    <text evidence="1">The sequence shown here is derived from an EMBL/GenBank/DDBJ whole genome shotgun (WGS) entry which is preliminary data.</text>
</comment>
<gene>
    <name evidence="1" type="ORF">H6G97_45915</name>
</gene>
<dbReference type="EMBL" id="JACJSI010000418">
    <property type="protein sequence ID" value="MBD2536242.1"/>
    <property type="molecule type" value="Genomic_DNA"/>
</dbReference>
<name>A0ABR8E3E2_9NOSO</name>
<evidence type="ECO:0000313" key="2">
    <source>
        <dbReference type="Proteomes" id="UP000623440"/>
    </source>
</evidence>
<accession>A0ABR8E3E2</accession>
<evidence type="ECO:0000313" key="1">
    <source>
        <dbReference type="EMBL" id="MBD2536242.1"/>
    </source>
</evidence>
<reference evidence="1 2" key="1">
    <citation type="journal article" date="2020" name="ISME J.">
        <title>Comparative genomics reveals insights into cyanobacterial evolution and habitat adaptation.</title>
        <authorList>
            <person name="Chen M.Y."/>
            <person name="Teng W.K."/>
            <person name="Zhao L."/>
            <person name="Hu C.X."/>
            <person name="Zhou Y.K."/>
            <person name="Han B.P."/>
            <person name="Song L.R."/>
            <person name="Shu W.S."/>
        </authorList>
    </citation>
    <scope>NUCLEOTIDE SEQUENCE [LARGE SCALE GENOMIC DNA]</scope>
    <source>
        <strain evidence="1 2">FACHB-838</strain>
    </source>
</reference>
<protein>
    <submittedName>
        <fullName evidence="1">Uncharacterized protein</fullName>
    </submittedName>
</protein>
<dbReference type="Proteomes" id="UP000623440">
    <property type="component" value="Unassembled WGS sequence"/>
</dbReference>
<dbReference type="RefSeq" id="WP_190946983.1">
    <property type="nucleotide sequence ID" value="NZ_JACJSI010000418.1"/>
</dbReference>
<proteinExistence type="predicted"/>
<sequence>MPKTVDNSFDRRANHLLRSIRLCGGCVPLHQLQFQFSDSVIQTLLDKELVQVQNTGRGFLLEIAEDFNS</sequence>
<keyword evidence="2" id="KW-1185">Reference proteome</keyword>
<organism evidence="1 2">
    <name type="scientific">Nostoc flagelliforme FACHB-838</name>
    <dbReference type="NCBI Taxonomy" id="2692904"/>
    <lineage>
        <taxon>Bacteria</taxon>
        <taxon>Bacillati</taxon>
        <taxon>Cyanobacteriota</taxon>
        <taxon>Cyanophyceae</taxon>
        <taxon>Nostocales</taxon>
        <taxon>Nostocaceae</taxon>
        <taxon>Nostoc</taxon>
    </lineage>
</organism>